<evidence type="ECO:0000313" key="2">
    <source>
        <dbReference type="EMBL" id="KAH7570018.1"/>
    </source>
</evidence>
<dbReference type="EMBL" id="JAFEMO010000005">
    <property type="protein sequence ID" value="KAH7570018.1"/>
    <property type="molecule type" value="Genomic_DNA"/>
</dbReference>
<organism evidence="2 3">
    <name type="scientific">Xanthoceras sorbifolium</name>
    <dbReference type="NCBI Taxonomy" id="99658"/>
    <lineage>
        <taxon>Eukaryota</taxon>
        <taxon>Viridiplantae</taxon>
        <taxon>Streptophyta</taxon>
        <taxon>Embryophyta</taxon>
        <taxon>Tracheophyta</taxon>
        <taxon>Spermatophyta</taxon>
        <taxon>Magnoliopsida</taxon>
        <taxon>eudicotyledons</taxon>
        <taxon>Gunneridae</taxon>
        <taxon>Pentapetalae</taxon>
        <taxon>rosids</taxon>
        <taxon>malvids</taxon>
        <taxon>Sapindales</taxon>
        <taxon>Sapindaceae</taxon>
        <taxon>Xanthoceroideae</taxon>
        <taxon>Xanthoceras</taxon>
    </lineage>
</organism>
<keyword evidence="3" id="KW-1185">Reference proteome</keyword>
<dbReference type="SUPFAM" id="SSF53756">
    <property type="entry name" value="UDP-Glycosyltransferase/glycogen phosphorylase"/>
    <property type="match status" value="1"/>
</dbReference>
<proteinExistence type="predicted"/>
<protein>
    <submittedName>
        <fullName evidence="2">Uncharacterized protein</fullName>
    </submittedName>
</protein>
<dbReference type="PANTHER" id="PTHR48045">
    <property type="entry name" value="UDP-GLYCOSYLTRANSFERASE 72B1"/>
    <property type="match status" value="1"/>
</dbReference>
<dbReference type="Gene3D" id="3.40.50.2000">
    <property type="entry name" value="Glycogen Phosphorylase B"/>
    <property type="match status" value="2"/>
</dbReference>
<dbReference type="CDD" id="cd03784">
    <property type="entry name" value="GT1_Gtf-like"/>
    <property type="match status" value="1"/>
</dbReference>
<evidence type="ECO:0000256" key="1">
    <source>
        <dbReference type="ARBA" id="ARBA00022679"/>
    </source>
</evidence>
<dbReference type="InterPro" id="IPR002213">
    <property type="entry name" value="UDP_glucos_trans"/>
</dbReference>
<keyword evidence="1" id="KW-0808">Transferase</keyword>
<evidence type="ECO:0000313" key="3">
    <source>
        <dbReference type="Proteomes" id="UP000827721"/>
    </source>
</evidence>
<dbReference type="Pfam" id="PF00201">
    <property type="entry name" value="UDPGT"/>
    <property type="match status" value="1"/>
</dbReference>
<gene>
    <name evidence="2" type="ORF">JRO89_XS05G0033000</name>
</gene>
<dbReference type="Proteomes" id="UP000827721">
    <property type="component" value="Unassembled WGS sequence"/>
</dbReference>
<reference evidence="2 3" key="1">
    <citation type="submission" date="2021-02" db="EMBL/GenBank/DDBJ databases">
        <title>Plant Genome Project.</title>
        <authorList>
            <person name="Zhang R.-G."/>
        </authorList>
    </citation>
    <scope>NUCLEOTIDE SEQUENCE [LARGE SCALE GENOMIC DNA]</scope>
    <source>
        <tissue evidence="2">Leaves</tissue>
    </source>
</reference>
<comment type="caution">
    <text evidence="2">The sequence shown here is derived from an EMBL/GenBank/DDBJ whole genome shotgun (WGS) entry which is preliminary data.</text>
</comment>
<dbReference type="PANTHER" id="PTHR48045:SF31">
    <property type="entry name" value="UDP-GLYCOSYLTRANSFERASE 76B1-LIKE"/>
    <property type="match status" value="1"/>
</dbReference>
<accession>A0ABQ8I068</accession>
<sequence length="217" mass="23849">MSSSGGFDSVTDHLQPHVALLPSAGMGHPTPFLHFAASLVHNHCLVTLITTHPSHLPSLSLSLASSLLSLIRTALSKKQIKELGIGLVSSGCRFLWVKGKKVDKEDEESLEKLLGNELMEKIKGQGLVIKNWVDQDEILSHRAVGGFVNYGGWNSIVEATWHGVSVIVWPQFGYQKINAEVVGGSGLGMWMKRWESTLKGLIQDWKKNTTCNHLKMS</sequence>
<name>A0ABQ8I068_9ROSI</name>